<dbReference type="Gene3D" id="3.30.420.10">
    <property type="entry name" value="Ribonuclease H-like superfamily/Ribonuclease H"/>
    <property type="match status" value="1"/>
</dbReference>
<proteinExistence type="predicted"/>
<reference evidence="2 3" key="1">
    <citation type="submission" date="2024-05" db="EMBL/GenBank/DDBJ databases">
        <authorList>
            <person name="Wallberg A."/>
        </authorList>
    </citation>
    <scope>NUCLEOTIDE SEQUENCE [LARGE SCALE GENOMIC DNA]</scope>
</reference>
<evidence type="ECO:0000313" key="2">
    <source>
        <dbReference type="EMBL" id="CAL4115883.1"/>
    </source>
</evidence>
<feature type="domain" description="Integrase catalytic" evidence="1">
    <location>
        <begin position="1"/>
        <end position="120"/>
    </location>
</feature>
<dbReference type="PANTHER" id="PTHR37984:SF5">
    <property type="entry name" value="PROTEIN NYNRIN-LIKE"/>
    <property type="match status" value="1"/>
</dbReference>
<dbReference type="GO" id="GO:0015074">
    <property type="term" value="P:DNA integration"/>
    <property type="evidence" value="ECO:0007669"/>
    <property type="project" value="InterPro"/>
</dbReference>
<organism evidence="2 3">
    <name type="scientific">Meganyctiphanes norvegica</name>
    <name type="common">Northern krill</name>
    <name type="synonym">Thysanopoda norvegica</name>
    <dbReference type="NCBI Taxonomy" id="48144"/>
    <lineage>
        <taxon>Eukaryota</taxon>
        <taxon>Metazoa</taxon>
        <taxon>Ecdysozoa</taxon>
        <taxon>Arthropoda</taxon>
        <taxon>Crustacea</taxon>
        <taxon>Multicrustacea</taxon>
        <taxon>Malacostraca</taxon>
        <taxon>Eumalacostraca</taxon>
        <taxon>Eucarida</taxon>
        <taxon>Euphausiacea</taxon>
        <taxon>Euphausiidae</taxon>
        <taxon>Meganyctiphanes</taxon>
    </lineage>
</organism>
<keyword evidence="3" id="KW-1185">Reference proteome</keyword>
<feature type="non-terminal residue" evidence="2">
    <location>
        <position position="120"/>
    </location>
</feature>
<evidence type="ECO:0000313" key="3">
    <source>
        <dbReference type="Proteomes" id="UP001497623"/>
    </source>
</evidence>
<dbReference type="AlphaFoldDB" id="A0AAV2R4W1"/>
<name>A0AAV2R4W1_MEGNR</name>
<dbReference type="InterPro" id="IPR036397">
    <property type="entry name" value="RNaseH_sf"/>
</dbReference>
<gene>
    <name evidence="2" type="ORF">MNOR_LOCUS20795</name>
</gene>
<dbReference type="InterPro" id="IPR001584">
    <property type="entry name" value="Integrase_cat-core"/>
</dbReference>
<feature type="non-terminal residue" evidence="2">
    <location>
        <position position="1"/>
    </location>
</feature>
<sequence length="120" mass="13136">GLGHNSQIVVPAGQHLRDRGLPTTVVSDNGHQYTSQLFAEHIKANGFKHLLTPPYHPASNGITEVAVGIVKLQLKKMGVSSSIPLLQNAVTDILFTYRMTPTFSGRTYFEIIALNRVQTP</sequence>
<dbReference type="GO" id="GO:0003676">
    <property type="term" value="F:nucleic acid binding"/>
    <property type="evidence" value="ECO:0007669"/>
    <property type="project" value="InterPro"/>
</dbReference>
<dbReference type="InterPro" id="IPR050951">
    <property type="entry name" value="Retrovirus_Pol_polyprotein"/>
</dbReference>
<accession>A0AAV2R4W1</accession>
<comment type="caution">
    <text evidence="2">The sequence shown here is derived from an EMBL/GenBank/DDBJ whole genome shotgun (WGS) entry which is preliminary data.</text>
</comment>
<dbReference type="SUPFAM" id="SSF53098">
    <property type="entry name" value="Ribonuclease H-like"/>
    <property type="match status" value="1"/>
</dbReference>
<dbReference type="InterPro" id="IPR012337">
    <property type="entry name" value="RNaseH-like_sf"/>
</dbReference>
<protein>
    <recommendedName>
        <fullName evidence="1">Integrase catalytic domain-containing protein</fullName>
    </recommendedName>
</protein>
<evidence type="ECO:0000259" key="1">
    <source>
        <dbReference type="PROSITE" id="PS50994"/>
    </source>
</evidence>
<dbReference type="PROSITE" id="PS50994">
    <property type="entry name" value="INTEGRASE"/>
    <property type="match status" value="1"/>
</dbReference>
<dbReference type="PANTHER" id="PTHR37984">
    <property type="entry name" value="PROTEIN CBG26694"/>
    <property type="match status" value="1"/>
</dbReference>
<dbReference type="EMBL" id="CAXKWB010016292">
    <property type="protein sequence ID" value="CAL4115883.1"/>
    <property type="molecule type" value="Genomic_DNA"/>
</dbReference>
<dbReference type="Proteomes" id="UP001497623">
    <property type="component" value="Unassembled WGS sequence"/>
</dbReference>